<name>A0A9X2KWR4_9FLAO</name>
<accession>A0A9X2KWR4</accession>
<dbReference type="Proteomes" id="UP001155280">
    <property type="component" value="Unassembled WGS sequence"/>
</dbReference>
<dbReference type="PROSITE" id="PS51257">
    <property type="entry name" value="PROKAR_LIPOPROTEIN"/>
    <property type="match status" value="1"/>
</dbReference>
<reference evidence="2" key="1">
    <citation type="submission" date="2022-07" db="EMBL/GenBank/DDBJ databases">
        <title>Gramela sediminis sp. nov., isolated from deep-sea sediment of the Indian Ocean.</title>
        <authorList>
            <person name="Shi H."/>
        </authorList>
    </citation>
    <scope>NUCLEOTIDE SEQUENCE</scope>
    <source>
        <strain evidence="2">GC03-9</strain>
    </source>
</reference>
<feature type="signal peptide" evidence="1">
    <location>
        <begin position="1"/>
        <end position="22"/>
    </location>
</feature>
<proteinExistence type="predicted"/>
<dbReference type="RefSeq" id="WP_241551671.1">
    <property type="nucleotide sequence ID" value="NZ_JANCNS010000002.1"/>
</dbReference>
<evidence type="ECO:0000313" key="3">
    <source>
        <dbReference type="Proteomes" id="UP001155280"/>
    </source>
</evidence>
<gene>
    <name evidence="2" type="ORF">MKO06_08075</name>
</gene>
<feature type="chain" id="PRO_5040979659" evidence="1">
    <location>
        <begin position="23"/>
        <end position="338"/>
    </location>
</feature>
<keyword evidence="1" id="KW-0732">Signal</keyword>
<keyword evidence="3" id="KW-1185">Reference proteome</keyword>
<evidence type="ECO:0000256" key="1">
    <source>
        <dbReference type="SAM" id="SignalP"/>
    </source>
</evidence>
<dbReference type="AlphaFoldDB" id="A0A9X2KWR4"/>
<sequence>MKTIKFYMAMLAVFSLVLTSCSKDEVAGTNPDVVDNVASLTLGPVLSDMGRQEMTPQCSDETPAFAQIRLEYGDGPTVVETIVPIGIDEDGLFTLYSDDLEIPIPSGETTVDVTLTDFVVWSDDGFGNPGMVIWIAPKDGSDYAQFVDDPLNNMWTLRAGSKNYEEVEVICFDDREVNLYGYQFFDITPKPLYEFCIFANYCSDEGRHYTANYEFALYYYDGNREDGKGEMIYEGLTPMTGDDNGTFWADPLCVAIPGYDGDDSSLPYLVFEATLTDWPGYYGDAGGSEPFIRTQVSWDVVESLLNRDGDDETVNYWHIFFNCDEEDGPSGNAATTPI</sequence>
<organism evidence="2 3">
    <name type="scientific">Christiangramia oceanisediminis</name>
    <dbReference type="NCBI Taxonomy" id="2920386"/>
    <lineage>
        <taxon>Bacteria</taxon>
        <taxon>Pseudomonadati</taxon>
        <taxon>Bacteroidota</taxon>
        <taxon>Flavobacteriia</taxon>
        <taxon>Flavobacteriales</taxon>
        <taxon>Flavobacteriaceae</taxon>
        <taxon>Christiangramia</taxon>
    </lineage>
</organism>
<comment type="caution">
    <text evidence="2">The sequence shown here is derived from an EMBL/GenBank/DDBJ whole genome shotgun (WGS) entry which is preliminary data.</text>
</comment>
<evidence type="ECO:0000313" key="2">
    <source>
        <dbReference type="EMBL" id="MCP9199858.1"/>
    </source>
</evidence>
<dbReference type="EMBL" id="JANCNS010000002">
    <property type="protein sequence ID" value="MCP9199858.1"/>
    <property type="molecule type" value="Genomic_DNA"/>
</dbReference>
<protein>
    <submittedName>
        <fullName evidence="2">Uncharacterized protein</fullName>
    </submittedName>
</protein>